<evidence type="ECO:0000313" key="1">
    <source>
        <dbReference type="EMBL" id="PMC64643.1"/>
    </source>
</evidence>
<name>A0A2N6T5Q2_9CORY</name>
<dbReference type="RefSeq" id="WP_034664096.1">
    <property type="nucleotide sequence ID" value="NZ_JBHRZL010000016.1"/>
</dbReference>
<reference evidence="1 2" key="1">
    <citation type="submission" date="2017-09" db="EMBL/GenBank/DDBJ databases">
        <title>Bacterial strain isolated from the female urinary microbiota.</title>
        <authorList>
            <person name="Thomas-White K."/>
            <person name="Kumar N."/>
            <person name="Forster S."/>
            <person name="Putonti C."/>
            <person name="Lawley T."/>
            <person name="Wolfe A.J."/>
        </authorList>
    </citation>
    <scope>NUCLEOTIDE SEQUENCE [LARGE SCALE GENOMIC DNA]</scope>
    <source>
        <strain evidence="1 2">UMB0792</strain>
    </source>
</reference>
<protein>
    <submittedName>
        <fullName evidence="1">DUF2550 domain-containing protein</fullName>
    </submittedName>
</protein>
<dbReference type="AlphaFoldDB" id="A0A2N6T5Q2"/>
<dbReference type="InterPro" id="IPR019675">
    <property type="entry name" value="DUF2550"/>
</dbReference>
<accession>A0A2N6T5Q2</accession>
<comment type="caution">
    <text evidence="1">The sequence shown here is derived from an EMBL/GenBank/DDBJ whole genome shotgun (WGS) entry which is preliminary data.</text>
</comment>
<proteinExistence type="predicted"/>
<sequence>MKLLWIALGLVAVVFFAAGVWRFVAVRKTGTQALMRALPAENVHGWRHGIVRYSGSRMTFYMLRSLSFGADVVLSRNAIHVTGRRQATEIEREFMPGVEVVIVFSADGREYEFACDRHTAMALVSWLESAPDRRQVRTDMNDLRHRAFRTHQ</sequence>
<dbReference type="Pfam" id="PF10739">
    <property type="entry name" value="DUF2550"/>
    <property type="match status" value="1"/>
</dbReference>
<evidence type="ECO:0000313" key="2">
    <source>
        <dbReference type="Proteomes" id="UP000235836"/>
    </source>
</evidence>
<keyword evidence="2" id="KW-1185">Reference proteome</keyword>
<organism evidence="1 2">
    <name type="scientific">Corynebacterium tuscaniense</name>
    <dbReference type="NCBI Taxonomy" id="302449"/>
    <lineage>
        <taxon>Bacteria</taxon>
        <taxon>Bacillati</taxon>
        <taxon>Actinomycetota</taxon>
        <taxon>Actinomycetes</taxon>
        <taxon>Mycobacteriales</taxon>
        <taxon>Corynebacteriaceae</taxon>
        <taxon>Corynebacterium</taxon>
    </lineage>
</organism>
<gene>
    <name evidence="1" type="ORF">CJ203_04925</name>
</gene>
<dbReference type="Proteomes" id="UP000235836">
    <property type="component" value="Unassembled WGS sequence"/>
</dbReference>
<dbReference type="EMBL" id="PNHG01000005">
    <property type="protein sequence ID" value="PMC64643.1"/>
    <property type="molecule type" value="Genomic_DNA"/>
</dbReference>